<feature type="non-terminal residue" evidence="9">
    <location>
        <position position="1"/>
    </location>
</feature>
<dbReference type="SUPFAM" id="SSF64268">
    <property type="entry name" value="PX domain"/>
    <property type="match status" value="1"/>
</dbReference>
<dbReference type="Gene3D" id="1.20.80.60">
    <property type="match status" value="2"/>
</dbReference>
<dbReference type="GO" id="GO:0006886">
    <property type="term" value="P:intracellular protein transport"/>
    <property type="evidence" value="ECO:0007669"/>
    <property type="project" value="TreeGrafter"/>
</dbReference>
<dbReference type="PROSITE" id="PS50195">
    <property type="entry name" value="PX"/>
    <property type="match status" value="1"/>
</dbReference>
<dbReference type="Pfam" id="PF00787">
    <property type="entry name" value="PX"/>
    <property type="match status" value="1"/>
</dbReference>
<dbReference type="OrthoDB" id="10036828at2759"/>
<organism evidence="9 10">
    <name type="scientific">Ancylostoma caninum</name>
    <name type="common">Dog hookworm</name>
    <dbReference type="NCBI Taxonomy" id="29170"/>
    <lineage>
        <taxon>Eukaryota</taxon>
        <taxon>Metazoa</taxon>
        <taxon>Ecdysozoa</taxon>
        <taxon>Nematoda</taxon>
        <taxon>Chromadorea</taxon>
        <taxon>Rhabditida</taxon>
        <taxon>Rhabditina</taxon>
        <taxon>Rhabditomorpha</taxon>
        <taxon>Strongyloidea</taxon>
        <taxon>Ancylostomatidae</taxon>
        <taxon>Ancylostomatinae</taxon>
        <taxon>Ancylostoma</taxon>
    </lineage>
</organism>
<dbReference type="STRING" id="29170.A0A368FBG5"/>
<dbReference type="CDD" id="cd06886">
    <property type="entry name" value="PX_SNX27"/>
    <property type="match status" value="1"/>
</dbReference>
<dbReference type="Pfam" id="PF00595">
    <property type="entry name" value="PDZ"/>
    <property type="match status" value="1"/>
</dbReference>
<keyword evidence="5" id="KW-0472">Membrane</keyword>
<evidence type="ECO:0000256" key="5">
    <source>
        <dbReference type="ARBA" id="ARBA00023136"/>
    </source>
</evidence>
<dbReference type="InterPro" id="IPR001683">
    <property type="entry name" value="PX_dom"/>
</dbReference>
<feature type="domain" description="PDZ" evidence="6">
    <location>
        <begin position="7"/>
        <end position="100"/>
    </location>
</feature>
<keyword evidence="10" id="KW-1185">Reference proteome</keyword>
<dbReference type="PANTHER" id="PTHR12431:SF19">
    <property type="entry name" value="SORTING NEXIN-27"/>
    <property type="match status" value="1"/>
</dbReference>
<feature type="domain" description="Ras-associating" evidence="8">
    <location>
        <begin position="233"/>
        <end position="321"/>
    </location>
</feature>
<evidence type="ECO:0000313" key="10">
    <source>
        <dbReference type="Proteomes" id="UP000252519"/>
    </source>
</evidence>
<keyword evidence="4" id="KW-0446">Lipid-binding</keyword>
<protein>
    <submittedName>
        <fullName evidence="9">PX domain protein</fullName>
    </submittedName>
</protein>
<dbReference type="Pfam" id="PF00788">
    <property type="entry name" value="RA"/>
    <property type="match status" value="1"/>
</dbReference>
<feature type="domain" description="PX" evidence="7">
    <location>
        <begin position="125"/>
        <end position="233"/>
    </location>
</feature>
<dbReference type="PANTHER" id="PTHR12431">
    <property type="entry name" value="SORTING NEXIN 17 AND 27"/>
    <property type="match status" value="1"/>
</dbReference>
<dbReference type="GO" id="GO:0007165">
    <property type="term" value="P:signal transduction"/>
    <property type="evidence" value="ECO:0007669"/>
    <property type="project" value="InterPro"/>
</dbReference>
<sequence>LDPKPHLVTIVKTNTGFGFNVKGQVSEGGQLRSLNGQLYAPLQHVSAVLADGAAERANLRRGDRILQVNGVNVEGATHRHVVDLIKHGGDRLTMIVISVEDSDVDRFECCEESVISYRHDYSESRSLPVTIPSYHTVNDGVEKFVVFNLYMAGRHLGSRRYSEFVELHQLLRREFIDYSFPKLPGKWPFSLSEQQLDSRRRGLELYLERVCSVKVIADSDIMQDFLMECDPSCEVEVRVLLPDGGHACVNIRRNSSTSLLFALLARKLNMSRDMALSCAIFETMEQSFERKLLDGESPHQLYIQNYSCASSSCLVLRKWIFDPDRERQLCQKDPLFRQFVFHQAVADVNEGRLKCCQKMYQLKAIQNEGNAEEFLEMTRRMSGYNEIAFPPCGCPTRKAGDVVMVVRFASLLLTSDPPNAEIQVEISWDDIIEYHVDEGGRAFQFNFKREGKRAKPIKLFSNYDVICVAERKLLDGESPHQLYIQNYSCASSSCLVLRKWIFDPDRERQLCQKDPLFRQFVFHQAVADVNEGRLKCCQKMYQLKAIQNEGNAEEFLEMTRRMSGYNEIAFPPCGCPTRKAGDVVMVVRFASLLLTSDPPNAEIQVEISWDDIIEYHVDEGGRAFQFNFKREGKRAKPIKLFSNYAEYMAECFAQILFERQVASNWKPTRLITESVESSSDHRTEIPNEDV</sequence>
<dbReference type="InterPro" id="IPR001478">
    <property type="entry name" value="PDZ"/>
</dbReference>
<evidence type="ECO:0000256" key="2">
    <source>
        <dbReference type="ARBA" id="ARBA00004412"/>
    </source>
</evidence>
<proteinExistence type="predicted"/>
<dbReference type="Gene3D" id="3.30.1520.10">
    <property type="entry name" value="Phox-like domain"/>
    <property type="match status" value="1"/>
</dbReference>
<comment type="subcellular location">
    <subcellularLocation>
        <location evidence="2">Early endosome</location>
    </subcellularLocation>
    <subcellularLocation>
        <location evidence="1">Endomembrane system</location>
        <topology evidence="1">Peripheral membrane protein</topology>
    </subcellularLocation>
</comment>
<dbReference type="GO" id="GO:0032456">
    <property type="term" value="P:endocytic recycling"/>
    <property type="evidence" value="ECO:0007669"/>
    <property type="project" value="TreeGrafter"/>
</dbReference>
<keyword evidence="3" id="KW-0967">Endosome</keyword>
<evidence type="ECO:0000256" key="4">
    <source>
        <dbReference type="ARBA" id="ARBA00023121"/>
    </source>
</evidence>
<evidence type="ECO:0000256" key="1">
    <source>
        <dbReference type="ARBA" id="ARBA00004184"/>
    </source>
</evidence>
<dbReference type="AlphaFoldDB" id="A0A368FBG5"/>
<evidence type="ECO:0000259" key="7">
    <source>
        <dbReference type="PROSITE" id="PS50195"/>
    </source>
</evidence>
<feature type="domain" description="Ras-associating" evidence="8">
    <location>
        <begin position="470"/>
        <end position="502"/>
    </location>
</feature>
<dbReference type="Gene3D" id="2.30.42.10">
    <property type="match status" value="1"/>
</dbReference>
<dbReference type="GO" id="GO:0005769">
    <property type="term" value="C:early endosome"/>
    <property type="evidence" value="ECO:0007669"/>
    <property type="project" value="UniProtKB-SubCell"/>
</dbReference>
<dbReference type="PROSITE" id="PS50106">
    <property type="entry name" value="PDZ"/>
    <property type="match status" value="1"/>
</dbReference>
<evidence type="ECO:0000259" key="6">
    <source>
        <dbReference type="PROSITE" id="PS50106"/>
    </source>
</evidence>
<dbReference type="SUPFAM" id="SSF50156">
    <property type="entry name" value="PDZ domain-like"/>
    <property type="match status" value="1"/>
</dbReference>
<dbReference type="InterPro" id="IPR037833">
    <property type="entry name" value="SNX27_PX"/>
</dbReference>
<dbReference type="CDD" id="cd23070">
    <property type="entry name" value="PDZ_SNX27-like"/>
    <property type="match status" value="1"/>
</dbReference>
<dbReference type="GO" id="GO:0032266">
    <property type="term" value="F:phosphatidylinositol-3-phosphate binding"/>
    <property type="evidence" value="ECO:0007669"/>
    <property type="project" value="InterPro"/>
</dbReference>
<comment type="caution">
    <text evidence="9">The sequence shown here is derived from an EMBL/GenBank/DDBJ whole genome shotgun (WGS) entry which is preliminary data.</text>
</comment>
<dbReference type="InterPro" id="IPR036871">
    <property type="entry name" value="PX_dom_sf"/>
</dbReference>
<dbReference type="FunFam" id="3.30.1520.10:FF:000003">
    <property type="entry name" value="sorting nexin-27 isoform X2"/>
    <property type="match status" value="1"/>
</dbReference>
<dbReference type="InterPro" id="IPR036034">
    <property type="entry name" value="PDZ_sf"/>
</dbReference>
<accession>A0A368FBG5</accession>
<dbReference type="Gene3D" id="3.10.20.90">
    <property type="entry name" value="Phosphatidylinositol 3-kinase Catalytic Subunit, Chain A, domain 1"/>
    <property type="match status" value="1"/>
</dbReference>
<dbReference type="FunFam" id="2.30.42.10:FF:000061">
    <property type="entry name" value="sorting nexin-27 isoform X2"/>
    <property type="match status" value="1"/>
</dbReference>
<dbReference type="Proteomes" id="UP000252519">
    <property type="component" value="Unassembled WGS sequence"/>
</dbReference>
<dbReference type="EMBL" id="JOJR01003998">
    <property type="protein sequence ID" value="RCN27517.1"/>
    <property type="molecule type" value="Genomic_DNA"/>
</dbReference>
<dbReference type="SMART" id="SM00228">
    <property type="entry name" value="PDZ"/>
    <property type="match status" value="1"/>
</dbReference>
<dbReference type="InterPro" id="IPR000159">
    <property type="entry name" value="RA_dom"/>
</dbReference>
<evidence type="ECO:0000259" key="8">
    <source>
        <dbReference type="PROSITE" id="PS50200"/>
    </source>
</evidence>
<name>A0A368FBG5_ANCCA</name>
<reference evidence="9 10" key="1">
    <citation type="submission" date="2014-10" db="EMBL/GenBank/DDBJ databases">
        <title>Draft genome of the hookworm Ancylostoma caninum.</title>
        <authorList>
            <person name="Mitreva M."/>
        </authorList>
    </citation>
    <scope>NUCLEOTIDE SEQUENCE [LARGE SCALE GENOMIC DNA]</scope>
    <source>
        <strain evidence="9 10">Baltimore</strain>
    </source>
</reference>
<dbReference type="PROSITE" id="PS50200">
    <property type="entry name" value="RA"/>
    <property type="match status" value="2"/>
</dbReference>
<evidence type="ECO:0000256" key="3">
    <source>
        <dbReference type="ARBA" id="ARBA00022753"/>
    </source>
</evidence>
<evidence type="ECO:0000313" key="9">
    <source>
        <dbReference type="EMBL" id="RCN27517.1"/>
    </source>
</evidence>
<dbReference type="SMART" id="SM00312">
    <property type="entry name" value="PX"/>
    <property type="match status" value="1"/>
</dbReference>
<gene>
    <name evidence="9" type="ORF">ANCCAN_26748</name>
</gene>